<dbReference type="InterPro" id="IPR006189">
    <property type="entry name" value="CHASE_dom"/>
</dbReference>
<reference evidence="2 3" key="1">
    <citation type="journal article" date="2018" name="Nat. Ecol. Evol.">
        <title>Pezizomycetes genomes reveal the molecular basis of ectomycorrhizal truffle lifestyle.</title>
        <authorList>
            <person name="Murat C."/>
            <person name="Payen T."/>
            <person name="Noel B."/>
            <person name="Kuo A."/>
            <person name="Morin E."/>
            <person name="Chen J."/>
            <person name="Kohler A."/>
            <person name="Krizsan K."/>
            <person name="Balestrini R."/>
            <person name="Da Silva C."/>
            <person name="Montanini B."/>
            <person name="Hainaut M."/>
            <person name="Levati E."/>
            <person name="Barry K.W."/>
            <person name="Belfiori B."/>
            <person name="Cichocki N."/>
            <person name="Clum A."/>
            <person name="Dockter R.B."/>
            <person name="Fauchery L."/>
            <person name="Guy J."/>
            <person name="Iotti M."/>
            <person name="Le Tacon F."/>
            <person name="Lindquist E.A."/>
            <person name="Lipzen A."/>
            <person name="Malagnac F."/>
            <person name="Mello A."/>
            <person name="Molinier V."/>
            <person name="Miyauchi S."/>
            <person name="Poulain J."/>
            <person name="Riccioni C."/>
            <person name="Rubini A."/>
            <person name="Sitrit Y."/>
            <person name="Splivallo R."/>
            <person name="Traeger S."/>
            <person name="Wang M."/>
            <person name="Zifcakova L."/>
            <person name="Wipf D."/>
            <person name="Zambonelli A."/>
            <person name="Paolocci F."/>
            <person name="Nowrousian M."/>
            <person name="Ottonello S."/>
            <person name="Baldrian P."/>
            <person name="Spatafora J.W."/>
            <person name="Henrissat B."/>
            <person name="Nagy L.G."/>
            <person name="Aury J.M."/>
            <person name="Wincker P."/>
            <person name="Grigoriev I.V."/>
            <person name="Bonfante P."/>
            <person name="Martin F.M."/>
        </authorList>
    </citation>
    <scope>NUCLEOTIDE SEQUENCE [LARGE SCALE GENOMIC DNA]</scope>
    <source>
        <strain evidence="2 3">120613-1</strain>
    </source>
</reference>
<dbReference type="EMBL" id="ML120377">
    <property type="protein sequence ID" value="RPB00808.1"/>
    <property type="molecule type" value="Genomic_DNA"/>
</dbReference>
<evidence type="ECO:0000313" key="3">
    <source>
        <dbReference type="Proteomes" id="UP000276215"/>
    </source>
</evidence>
<dbReference type="PROSITE" id="PS50839">
    <property type="entry name" value="CHASE"/>
    <property type="match status" value="1"/>
</dbReference>
<keyword evidence="3" id="KW-1185">Reference proteome</keyword>
<proteinExistence type="predicted"/>
<organism evidence="2 3">
    <name type="scientific">Choiromyces venosus 120613-1</name>
    <dbReference type="NCBI Taxonomy" id="1336337"/>
    <lineage>
        <taxon>Eukaryota</taxon>
        <taxon>Fungi</taxon>
        <taxon>Dikarya</taxon>
        <taxon>Ascomycota</taxon>
        <taxon>Pezizomycotina</taxon>
        <taxon>Pezizomycetes</taxon>
        <taxon>Pezizales</taxon>
        <taxon>Tuberaceae</taxon>
        <taxon>Choiromyces</taxon>
    </lineage>
</organism>
<dbReference type="AlphaFoldDB" id="A0A3N4JUE2"/>
<name>A0A3N4JUE2_9PEZI</name>
<protein>
    <recommendedName>
        <fullName evidence="1">CHASE domain-containing protein</fullName>
    </recommendedName>
</protein>
<evidence type="ECO:0000313" key="2">
    <source>
        <dbReference type="EMBL" id="RPB00808.1"/>
    </source>
</evidence>
<dbReference type="Proteomes" id="UP000276215">
    <property type="component" value="Unassembled WGS sequence"/>
</dbReference>
<sequence length="148" mass="16647">MKPGSQVSCLLQCGYKQISFLDAQSMIPLLAFRTNFLGFDWPSMSPHQKTRVENSTDNRLLRISSPEILSFSDISAYRGLSNLSPIFGAGGGGAEKLVSHSHIPLSRYKRREGMNSGILWRTHYISDIPSVIYDMEDAQLFHHTLKET</sequence>
<evidence type="ECO:0000259" key="1">
    <source>
        <dbReference type="PROSITE" id="PS50839"/>
    </source>
</evidence>
<feature type="domain" description="CHASE" evidence="1">
    <location>
        <begin position="28"/>
        <end position="87"/>
    </location>
</feature>
<gene>
    <name evidence="2" type="ORF">L873DRAFT_743197</name>
</gene>
<dbReference type="GO" id="GO:0003824">
    <property type="term" value="F:catalytic activity"/>
    <property type="evidence" value="ECO:0007669"/>
    <property type="project" value="UniProtKB-ARBA"/>
</dbReference>
<accession>A0A3N4JUE2</accession>